<protein>
    <submittedName>
        <fullName evidence="1">Uncharacterized protein</fullName>
    </submittedName>
</protein>
<sequence length="95" mass="11596">MLQYLKNKWHFFNSILVLQIWKLNKVTCPFFSTIKISYTPSVLCNWFNKRYHMICSINKNVITLKFWPFNLKQSRNKIFCHPKAPHFLPLWIPNH</sequence>
<proteinExistence type="predicted"/>
<keyword evidence="2" id="KW-1185">Reference proteome</keyword>
<gene>
    <name evidence="1" type="ORF">BpHYR1_017124</name>
</gene>
<organism evidence="1 2">
    <name type="scientific">Brachionus plicatilis</name>
    <name type="common">Marine rotifer</name>
    <name type="synonym">Brachionus muelleri</name>
    <dbReference type="NCBI Taxonomy" id="10195"/>
    <lineage>
        <taxon>Eukaryota</taxon>
        <taxon>Metazoa</taxon>
        <taxon>Spiralia</taxon>
        <taxon>Gnathifera</taxon>
        <taxon>Rotifera</taxon>
        <taxon>Eurotatoria</taxon>
        <taxon>Monogononta</taxon>
        <taxon>Pseudotrocha</taxon>
        <taxon>Ploima</taxon>
        <taxon>Brachionidae</taxon>
        <taxon>Brachionus</taxon>
    </lineage>
</organism>
<name>A0A3M7S652_BRAPC</name>
<dbReference type="AlphaFoldDB" id="A0A3M7S652"/>
<reference evidence="1 2" key="1">
    <citation type="journal article" date="2018" name="Sci. Rep.">
        <title>Genomic signatures of local adaptation to the degree of environmental predictability in rotifers.</title>
        <authorList>
            <person name="Franch-Gras L."/>
            <person name="Hahn C."/>
            <person name="Garcia-Roger E.M."/>
            <person name="Carmona M.J."/>
            <person name="Serra M."/>
            <person name="Gomez A."/>
        </authorList>
    </citation>
    <scope>NUCLEOTIDE SEQUENCE [LARGE SCALE GENOMIC DNA]</scope>
    <source>
        <strain evidence="1">HYR1</strain>
    </source>
</reference>
<comment type="caution">
    <text evidence="1">The sequence shown here is derived from an EMBL/GenBank/DDBJ whole genome shotgun (WGS) entry which is preliminary data.</text>
</comment>
<evidence type="ECO:0000313" key="1">
    <source>
        <dbReference type="EMBL" id="RNA31314.1"/>
    </source>
</evidence>
<dbReference type="EMBL" id="REGN01001955">
    <property type="protein sequence ID" value="RNA31314.1"/>
    <property type="molecule type" value="Genomic_DNA"/>
</dbReference>
<dbReference type="Proteomes" id="UP000276133">
    <property type="component" value="Unassembled WGS sequence"/>
</dbReference>
<evidence type="ECO:0000313" key="2">
    <source>
        <dbReference type="Proteomes" id="UP000276133"/>
    </source>
</evidence>
<accession>A0A3M7S652</accession>